<comment type="caution">
    <text evidence="2">The sequence shown here is derived from an EMBL/GenBank/DDBJ whole genome shotgun (WGS) entry which is preliminary data.</text>
</comment>
<accession>A0A5M6CFH5</accession>
<gene>
    <name evidence="2" type="ORF">F0919_14800</name>
</gene>
<keyword evidence="3" id="KW-1185">Reference proteome</keyword>
<dbReference type="Proteomes" id="UP000323632">
    <property type="component" value="Unassembled WGS sequence"/>
</dbReference>
<evidence type="ECO:0000259" key="1">
    <source>
        <dbReference type="Pfam" id="PF24722"/>
    </source>
</evidence>
<feature type="domain" description="DUF7674" evidence="1">
    <location>
        <begin position="5"/>
        <end position="89"/>
    </location>
</feature>
<dbReference type="InterPro" id="IPR056091">
    <property type="entry name" value="DUF7674"/>
</dbReference>
<protein>
    <recommendedName>
        <fullName evidence="1">DUF7674 domain-containing protein</fullName>
    </recommendedName>
</protein>
<proteinExistence type="predicted"/>
<dbReference type="AlphaFoldDB" id="A0A5M6CFH5"/>
<dbReference type="EMBL" id="VWSH01000003">
    <property type="protein sequence ID" value="KAA5533796.1"/>
    <property type="molecule type" value="Genomic_DNA"/>
</dbReference>
<organism evidence="2 3">
    <name type="scientific">Taibaiella lutea</name>
    <dbReference type="NCBI Taxonomy" id="2608001"/>
    <lineage>
        <taxon>Bacteria</taxon>
        <taxon>Pseudomonadati</taxon>
        <taxon>Bacteroidota</taxon>
        <taxon>Chitinophagia</taxon>
        <taxon>Chitinophagales</taxon>
        <taxon>Chitinophagaceae</taxon>
        <taxon>Taibaiella</taxon>
    </lineage>
</organism>
<evidence type="ECO:0000313" key="2">
    <source>
        <dbReference type="EMBL" id="KAA5533796.1"/>
    </source>
</evidence>
<reference evidence="2 3" key="1">
    <citation type="submission" date="2019-09" db="EMBL/GenBank/DDBJ databases">
        <title>Genome sequence and assembly of Taibaiella sp.</title>
        <authorList>
            <person name="Chhetri G."/>
        </authorList>
    </citation>
    <scope>NUCLEOTIDE SEQUENCE [LARGE SCALE GENOMIC DNA]</scope>
    <source>
        <strain evidence="2 3">KVB11</strain>
    </source>
</reference>
<evidence type="ECO:0000313" key="3">
    <source>
        <dbReference type="Proteomes" id="UP000323632"/>
    </source>
</evidence>
<sequence>MKTQGKRNVYLKMQSFATTTKNLLMQGNVERANTCLQIVDRLFAKGNNELKNAISNVYLYSLTSFLEMYRYDIKSLLPLRLQGEYYKQINTSSL</sequence>
<dbReference type="Pfam" id="PF24722">
    <property type="entry name" value="DUF7674"/>
    <property type="match status" value="1"/>
</dbReference>
<dbReference type="RefSeq" id="WP_150033542.1">
    <property type="nucleotide sequence ID" value="NZ_VWSH01000003.1"/>
</dbReference>
<name>A0A5M6CFH5_9BACT</name>